<dbReference type="Gene3D" id="2.30.180.10">
    <property type="entry name" value="FAS1 domain"/>
    <property type="match status" value="2"/>
</dbReference>
<reference evidence="4 5" key="1">
    <citation type="journal article" date="2010" name="Proc. Natl. Acad. Sci. U.S.A.">
        <title>Insights into evolution of multicellular fungi from the assembled chromosomes of the mushroom Coprinopsis cinerea (Coprinus cinereus).</title>
        <authorList>
            <person name="Stajich J.E."/>
            <person name="Wilke S.K."/>
            <person name="Ahren D."/>
            <person name="Au C.H."/>
            <person name="Birren B.W."/>
            <person name="Borodovsky M."/>
            <person name="Burns C."/>
            <person name="Canback B."/>
            <person name="Casselton L.A."/>
            <person name="Cheng C.K."/>
            <person name="Deng J."/>
            <person name="Dietrich F.S."/>
            <person name="Fargo D.C."/>
            <person name="Farman M.L."/>
            <person name="Gathman A.C."/>
            <person name="Goldberg J."/>
            <person name="Guigo R."/>
            <person name="Hoegger P.J."/>
            <person name="Hooker J.B."/>
            <person name="Huggins A."/>
            <person name="James T.Y."/>
            <person name="Kamada T."/>
            <person name="Kilaru S."/>
            <person name="Kodira C."/>
            <person name="Kues U."/>
            <person name="Kupfer D."/>
            <person name="Kwan H.S."/>
            <person name="Lomsadze A."/>
            <person name="Li W."/>
            <person name="Lilly W.W."/>
            <person name="Ma L.J."/>
            <person name="Mackey A.J."/>
            <person name="Manning G."/>
            <person name="Martin F."/>
            <person name="Muraguchi H."/>
            <person name="Natvig D.O."/>
            <person name="Palmerini H."/>
            <person name="Ramesh M.A."/>
            <person name="Rehmeyer C.J."/>
            <person name="Roe B.A."/>
            <person name="Shenoy N."/>
            <person name="Stanke M."/>
            <person name="Ter-Hovhannisyan V."/>
            <person name="Tunlid A."/>
            <person name="Velagapudi R."/>
            <person name="Vision T.J."/>
            <person name="Zeng Q."/>
            <person name="Zolan M.E."/>
            <person name="Pukkila P.J."/>
        </authorList>
    </citation>
    <scope>NUCLEOTIDE SEQUENCE [LARGE SCALE GENOMIC DNA]</scope>
    <source>
        <strain evidence="5">Okayama-7 / 130 / ATCC MYA-4618 / FGSC 9003</strain>
    </source>
</reference>
<keyword evidence="5" id="KW-1185">Reference proteome</keyword>
<dbReference type="Proteomes" id="UP000001861">
    <property type="component" value="Unassembled WGS sequence"/>
</dbReference>
<dbReference type="GO" id="GO:0005615">
    <property type="term" value="C:extracellular space"/>
    <property type="evidence" value="ECO:0007669"/>
    <property type="project" value="TreeGrafter"/>
</dbReference>
<dbReference type="PANTHER" id="PTHR10900">
    <property type="entry name" value="PERIOSTIN-RELATED"/>
    <property type="match status" value="1"/>
</dbReference>
<dbReference type="KEGG" id="cci:CC1G_15380"/>
<feature type="region of interest" description="Disordered" evidence="1">
    <location>
        <begin position="152"/>
        <end position="212"/>
    </location>
</feature>
<evidence type="ECO:0000259" key="3">
    <source>
        <dbReference type="PROSITE" id="PS50213"/>
    </source>
</evidence>
<dbReference type="PROSITE" id="PS50213">
    <property type="entry name" value="FAS1"/>
    <property type="match status" value="1"/>
</dbReference>
<dbReference type="HOGENOM" id="CLU_033355_1_0_1"/>
<gene>
    <name evidence="4" type="ORF">CC1G_15380</name>
</gene>
<dbReference type="GeneID" id="9378932"/>
<dbReference type="SUPFAM" id="SSF82153">
    <property type="entry name" value="FAS1 domain"/>
    <property type="match status" value="2"/>
</dbReference>
<feature type="region of interest" description="Disordered" evidence="1">
    <location>
        <begin position="500"/>
        <end position="530"/>
    </location>
</feature>
<feature type="domain" description="FAS1" evidence="3">
    <location>
        <begin position="315"/>
        <end position="468"/>
    </location>
</feature>
<dbReference type="eggNOG" id="KOG1437">
    <property type="taxonomic scope" value="Eukaryota"/>
</dbReference>
<protein>
    <recommendedName>
        <fullName evidence="3">FAS1 domain-containing protein</fullName>
    </recommendedName>
</protein>
<dbReference type="RefSeq" id="XP_002910102.1">
    <property type="nucleotide sequence ID" value="XM_002910056.1"/>
</dbReference>
<dbReference type="GO" id="GO:0016236">
    <property type="term" value="P:macroautophagy"/>
    <property type="evidence" value="ECO:0007669"/>
    <property type="project" value="TreeGrafter"/>
</dbReference>
<feature type="chain" id="PRO_5003087888" description="FAS1 domain-containing protein" evidence="2">
    <location>
        <begin position="21"/>
        <end position="538"/>
    </location>
</feature>
<accession>D6RQL1</accession>
<dbReference type="SMART" id="SM00554">
    <property type="entry name" value="FAS1"/>
    <property type="match status" value="2"/>
</dbReference>
<dbReference type="GO" id="GO:0000329">
    <property type="term" value="C:fungal-type vacuole membrane"/>
    <property type="evidence" value="ECO:0007669"/>
    <property type="project" value="TreeGrafter"/>
</dbReference>
<dbReference type="InParanoid" id="D6RQL1"/>
<dbReference type="PANTHER" id="PTHR10900:SF122">
    <property type="entry name" value="FAS1 DOMAIN-CONTAINING PROTEIN"/>
    <property type="match status" value="1"/>
</dbReference>
<feature type="compositionally biased region" description="Low complexity" evidence="1">
    <location>
        <begin position="25"/>
        <end position="52"/>
    </location>
</feature>
<dbReference type="EMBL" id="AACS02000012">
    <property type="protein sequence ID" value="EFI26608.1"/>
    <property type="molecule type" value="Genomic_DNA"/>
</dbReference>
<proteinExistence type="predicted"/>
<sequence>MHFPLSFIIAALPFITVSSAQSVSDSQSVTSQSQSQSQSQSASSSSPSSSGTPAGGGGGSSGSFDFQEYLAFLNQSGYTSLSSALQQASQNDQGRQWIDQLSQNRWTVFAPTNDAFSSVPQNVSSDPATLSDYLAYHYVYGDLHNATSGAVGGGAGNGGQPSTAMSTGSHTGSSTGTGAGAGGSASQTGTGAGAGGSPSPTGTGAGGGGSPSASGFALHHLFSRQNGGDTTHPDLYSGIYPNDTIGRTALQYRQGGHVRLEGNKDQVLAWTRFSPSNNVTILNQRTSSNQNVTVGNNTRWRNLDIYQINDVLIPPGNVSQAVQAVGDYPLLTFGNQVQVPGPSGSNITIVQALENTHGLTLFAPVSSAFTSQANQTLQSLQQNSPQQFLNGVHNHYINGSTVYSPTLREVAASGNGGAPYTSAGGQYFSFTTNNTGLYVSVGNDTNARVVIPDVLVENGVIHFIDTVLFQTNGNDEVASSAFASASAAATESSTDTQAIIFPEPTGSAPGGQSSGTTTTSQSSSTPSSFRVRRGIAVL</sequence>
<feature type="compositionally biased region" description="Low complexity" evidence="1">
    <location>
        <begin position="514"/>
        <end position="528"/>
    </location>
</feature>
<feature type="signal peptide" evidence="2">
    <location>
        <begin position="1"/>
        <end position="20"/>
    </location>
</feature>
<evidence type="ECO:0000256" key="2">
    <source>
        <dbReference type="SAM" id="SignalP"/>
    </source>
</evidence>
<evidence type="ECO:0000313" key="4">
    <source>
        <dbReference type="EMBL" id="EFI26608.1"/>
    </source>
</evidence>
<dbReference type="OrthoDB" id="286301at2759"/>
<dbReference type="OMA" id="PNGVIHV"/>
<evidence type="ECO:0000256" key="1">
    <source>
        <dbReference type="SAM" id="MobiDB-lite"/>
    </source>
</evidence>
<comment type="caution">
    <text evidence="4">The sequence shown here is derived from an EMBL/GenBank/DDBJ whole genome shotgun (WGS) entry which is preliminary data.</text>
</comment>
<dbReference type="VEuPathDB" id="FungiDB:CC1G_15380"/>
<dbReference type="InterPro" id="IPR000782">
    <property type="entry name" value="FAS1_domain"/>
</dbReference>
<feature type="compositionally biased region" description="Low complexity" evidence="1">
    <location>
        <begin position="162"/>
        <end position="174"/>
    </location>
</feature>
<name>D6RQL1_COPC7</name>
<evidence type="ECO:0000313" key="5">
    <source>
        <dbReference type="Proteomes" id="UP000001861"/>
    </source>
</evidence>
<keyword evidence="2" id="KW-0732">Signal</keyword>
<dbReference type="InterPro" id="IPR036378">
    <property type="entry name" value="FAS1_dom_sf"/>
</dbReference>
<dbReference type="STRING" id="240176.D6RQL1"/>
<dbReference type="Pfam" id="PF02469">
    <property type="entry name" value="Fasciclin"/>
    <property type="match status" value="2"/>
</dbReference>
<feature type="region of interest" description="Disordered" evidence="1">
    <location>
        <begin position="25"/>
        <end position="61"/>
    </location>
</feature>
<dbReference type="AlphaFoldDB" id="D6RQL1"/>
<organism evidence="4 5">
    <name type="scientific">Coprinopsis cinerea (strain Okayama-7 / 130 / ATCC MYA-4618 / FGSC 9003)</name>
    <name type="common">Inky cap fungus</name>
    <name type="synonym">Hormographiella aspergillata</name>
    <dbReference type="NCBI Taxonomy" id="240176"/>
    <lineage>
        <taxon>Eukaryota</taxon>
        <taxon>Fungi</taxon>
        <taxon>Dikarya</taxon>
        <taxon>Basidiomycota</taxon>
        <taxon>Agaricomycotina</taxon>
        <taxon>Agaricomycetes</taxon>
        <taxon>Agaricomycetidae</taxon>
        <taxon>Agaricales</taxon>
        <taxon>Agaricineae</taxon>
        <taxon>Psathyrellaceae</taxon>
        <taxon>Coprinopsis</taxon>
    </lineage>
</organism>
<dbReference type="InterPro" id="IPR050904">
    <property type="entry name" value="Adhesion/Biosynth-related"/>
</dbReference>